<evidence type="ECO:0008006" key="5">
    <source>
        <dbReference type="Google" id="ProtNLM"/>
    </source>
</evidence>
<dbReference type="RefSeq" id="WP_015351617.1">
    <property type="nucleotide sequence ID" value="NC_020126.1"/>
</dbReference>
<keyword evidence="2" id="KW-0812">Transmembrane</keyword>
<dbReference type="PATRIC" id="fig|1278073.3.peg.6174"/>
<evidence type="ECO:0000256" key="2">
    <source>
        <dbReference type="SAM" id="Phobius"/>
    </source>
</evidence>
<feature type="region of interest" description="Disordered" evidence="1">
    <location>
        <begin position="310"/>
        <end position="366"/>
    </location>
</feature>
<dbReference type="AlphaFoldDB" id="L7UII9"/>
<dbReference type="STRING" id="1278073.MYSTI_06089"/>
<feature type="transmembrane region" description="Helical" evidence="2">
    <location>
        <begin position="16"/>
        <end position="37"/>
    </location>
</feature>
<name>L7UII9_MYXSD</name>
<proteinExistence type="predicted"/>
<sequence length="366" mass="40064">MVRPELLKPSASRRGAAAVELAVSLMLFVPVLLYSIYAGEAFLAATRAQEAELTAAWDVTAYLGHDYATRARAGDSLDPDRALEVRRQVASVTGPRVMKGLPALDSFLREGVAPPRRRMVVSEQELVDVRCEPVDARDYRDGALLTFEGMSSGVRAYLHRGGYTACRARVRFRSPFMPGGLREGFHAKVDLVPAALREGFWVCGMGRSLQGCGPAGVGSADTEDPGFVVLMDDWALEDARESPVSTASLARNQKYANVGERMYLHTPTELGDGSVREVALGTEQIREVLLFLLDDARDFGDTTQFKFGFRNPSSQVQTFEQDPEGEPHPGHLTPWDDGEPGFAGGSDVRRSPHHYLGHPDADFNQP</sequence>
<organism evidence="3 4">
    <name type="scientific">Myxococcus stipitatus (strain DSM 14675 / JCM 12634 / Mx s8)</name>
    <dbReference type="NCBI Taxonomy" id="1278073"/>
    <lineage>
        <taxon>Bacteria</taxon>
        <taxon>Pseudomonadati</taxon>
        <taxon>Myxococcota</taxon>
        <taxon>Myxococcia</taxon>
        <taxon>Myxococcales</taxon>
        <taxon>Cystobacterineae</taxon>
        <taxon>Myxococcaceae</taxon>
        <taxon>Myxococcus</taxon>
    </lineage>
</organism>
<dbReference type="Proteomes" id="UP000011131">
    <property type="component" value="Chromosome"/>
</dbReference>
<gene>
    <name evidence="3" type="ordered locus">MYSTI_06089</name>
</gene>
<keyword evidence="4" id="KW-1185">Reference proteome</keyword>
<dbReference type="OrthoDB" id="9802699at2"/>
<dbReference type="HOGENOM" id="CLU_756096_0_0_7"/>
<dbReference type="EMBL" id="CP004025">
    <property type="protein sequence ID" value="AGC47362.1"/>
    <property type="molecule type" value="Genomic_DNA"/>
</dbReference>
<reference evidence="3 4" key="1">
    <citation type="journal article" date="2013" name="Genome Announc.">
        <title>Complete genome sequence of Myxococcus stipitatus strain DSM 14675, a fruiting myxobacterium.</title>
        <authorList>
            <person name="Huntley S."/>
            <person name="Kneip S."/>
            <person name="Treuner-Lange A."/>
            <person name="Sogaard-Andersen L."/>
        </authorList>
    </citation>
    <scope>NUCLEOTIDE SEQUENCE [LARGE SCALE GENOMIC DNA]</scope>
    <source>
        <strain evidence="4">DSM 14675 / JCM 12634 / Mx s8</strain>
    </source>
</reference>
<dbReference type="KEGG" id="msd:MYSTI_06089"/>
<feature type="compositionally biased region" description="Basic and acidic residues" evidence="1">
    <location>
        <begin position="357"/>
        <end position="366"/>
    </location>
</feature>
<evidence type="ECO:0000256" key="1">
    <source>
        <dbReference type="SAM" id="MobiDB-lite"/>
    </source>
</evidence>
<feature type="compositionally biased region" description="Polar residues" evidence="1">
    <location>
        <begin position="310"/>
        <end position="320"/>
    </location>
</feature>
<evidence type="ECO:0000313" key="3">
    <source>
        <dbReference type="EMBL" id="AGC47362.1"/>
    </source>
</evidence>
<keyword evidence="2" id="KW-1133">Transmembrane helix</keyword>
<evidence type="ECO:0000313" key="4">
    <source>
        <dbReference type="Proteomes" id="UP000011131"/>
    </source>
</evidence>
<keyword evidence="2" id="KW-0472">Membrane</keyword>
<accession>L7UII9</accession>
<protein>
    <recommendedName>
        <fullName evidence="5">Pilus assembly protein</fullName>
    </recommendedName>
</protein>